<dbReference type="AlphaFoldDB" id="A0A9X3YMC9"/>
<reference evidence="6" key="1">
    <citation type="submission" date="2023-02" db="EMBL/GenBank/DDBJ databases">
        <title>Tahibacter soli sp. nov. isolated from soil.</title>
        <authorList>
            <person name="Baek J.H."/>
            <person name="Lee J.K."/>
            <person name="Choi D.G."/>
            <person name="Jeon C.O."/>
        </authorList>
    </citation>
    <scope>NUCLEOTIDE SEQUENCE</scope>
    <source>
        <strain evidence="6">BL</strain>
    </source>
</reference>
<evidence type="ECO:0000313" key="7">
    <source>
        <dbReference type="Proteomes" id="UP001139971"/>
    </source>
</evidence>
<evidence type="ECO:0000256" key="2">
    <source>
        <dbReference type="ARBA" id="ARBA00022964"/>
    </source>
</evidence>
<dbReference type="InterPro" id="IPR000627">
    <property type="entry name" value="Intradiol_dOase_C"/>
</dbReference>
<dbReference type="PANTHER" id="PTHR33711">
    <property type="entry name" value="DIOXYGENASE, PUTATIVE (AFU_ORTHOLOGUE AFUA_2G02910)-RELATED"/>
    <property type="match status" value="1"/>
</dbReference>
<dbReference type="Pfam" id="PF00775">
    <property type="entry name" value="Dioxygenase_C"/>
    <property type="match status" value="1"/>
</dbReference>
<evidence type="ECO:0000259" key="5">
    <source>
        <dbReference type="Pfam" id="PF00775"/>
    </source>
</evidence>
<proteinExistence type="inferred from homology"/>
<dbReference type="Gene3D" id="2.60.130.10">
    <property type="entry name" value="Aromatic compound dioxygenase"/>
    <property type="match status" value="1"/>
</dbReference>
<keyword evidence="2" id="KW-0223">Dioxygenase</keyword>
<keyword evidence="7" id="KW-1185">Reference proteome</keyword>
<gene>
    <name evidence="6" type="ORF">OD750_020665</name>
</gene>
<dbReference type="RefSeq" id="WP_263540800.1">
    <property type="nucleotide sequence ID" value="NZ_JAOVZO020000019.1"/>
</dbReference>
<dbReference type="GO" id="GO:0008199">
    <property type="term" value="F:ferric iron binding"/>
    <property type="evidence" value="ECO:0007669"/>
    <property type="project" value="InterPro"/>
</dbReference>
<protein>
    <recommendedName>
        <fullName evidence="5">Intradiol ring-cleavage dioxygenases domain-containing protein</fullName>
    </recommendedName>
</protein>
<sequence>MQRTFALILAVFAIAAQAQTAPGGKVPVAGSCEGCEAVFQGLPATFAAPARIAPAGEPGEPLALSGVVTDRAGKPQAGVVVYAYHTDRTGIYPRDASLSGAAARHGRLRGWARTDDAGRYAFDTIRPAAYPGRSIPQHVHLHVIEPGRCTYYLGDVLFADDPLLTPALRERERNAPGGDGVVTPKGDAKGWTAARDIVLGLNVPEHAVCGGSSR</sequence>
<feature type="chain" id="PRO_5040779804" description="Intradiol ring-cleavage dioxygenases domain-containing protein" evidence="4">
    <location>
        <begin position="19"/>
        <end position="214"/>
    </location>
</feature>
<dbReference type="GO" id="GO:0016702">
    <property type="term" value="F:oxidoreductase activity, acting on single donors with incorporation of molecular oxygen, incorporation of two atoms of oxygen"/>
    <property type="evidence" value="ECO:0007669"/>
    <property type="project" value="InterPro"/>
</dbReference>
<evidence type="ECO:0000313" key="6">
    <source>
        <dbReference type="EMBL" id="MDC8014964.1"/>
    </source>
</evidence>
<accession>A0A9X3YMC9</accession>
<evidence type="ECO:0000256" key="3">
    <source>
        <dbReference type="ARBA" id="ARBA00023002"/>
    </source>
</evidence>
<comment type="similarity">
    <text evidence="1">Belongs to the intradiol ring-cleavage dioxygenase family.</text>
</comment>
<keyword evidence="3" id="KW-0560">Oxidoreductase</keyword>
<evidence type="ECO:0000256" key="1">
    <source>
        <dbReference type="ARBA" id="ARBA00007825"/>
    </source>
</evidence>
<feature type="domain" description="Intradiol ring-cleavage dioxygenases" evidence="5">
    <location>
        <begin position="55"/>
        <end position="165"/>
    </location>
</feature>
<dbReference type="PANTHER" id="PTHR33711:SF7">
    <property type="entry name" value="INTRADIOL RING-CLEAVAGE DIOXYGENASES DOMAIN-CONTAINING PROTEIN-RELATED"/>
    <property type="match status" value="1"/>
</dbReference>
<organism evidence="6 7">
    <name type="scientific">Tahibacter soli</name>
    <dbReference type="NCBI Taxonomy" id="2983605"/>
    <lineage>
        <taxon>Bacteria</taxon>
        <taxon>Pseudomonadati</taxon>
        <taxon>Pseudomonadota</taxon>
        <taxon>Gammaproteobacteria</taxon>
        <taxon>Lysobacterales</taxon>
        <taxon>Rhodanobacteraceae</taxon>
        <taxon>Tahibacter</taxon>
    </lineage>
</organism>
<dbReference type="InterPro" id="IPR050770">
    <property type="entry name" value="Intradiol_RC_Dioxygenase"/>
</dbReference>
<name>A0A9X3YMC9_9GAMM</name>
<dbReference type="EMBL" id="JAOVZO020000019">
    <property type="protein sequence ID" value="MDC8014964.1"/>
    <property type="molecule type" value="Genomic_DNA"/>
</dbReference>
<keyword evidence="4" id="KW-0732">Signal</keyword>
<comment type="caution">
    <text evidence="6">The sequence shown here is derived from an EMBL/GenBank/DDBJ whole genome shotgun (WGS) entry which is preliminary data.</text>
</comment>
<evidence type="ECO:0000256" key="4">
    <source>
        <dbReference type="SAM" id="SignalP"/>
    </source>
</evidence>
<feature type="signal peptide" evidence="4">
    <location>
        <begin position="1"/>
        <end position="18"/>
    </location>
</feature>
<dbReference type="InterPro" id="IPR015889">
    <property type="entry name" value="Intradiol_dOase_core"/>
</dbReference>
<dbReference type="SUPFAM" id="SSF49482">
    <property type="entry name" value="Aromatic compound dioxygenase"/>
    <property type="match status" value="1"/>
</dbReference>
<dbReference type="Proteomes" id="UP001139971">
    <property type="component" value="Unassembled WGS sequence"/>
</dbReference>